<evidence type="ECO:0000256" key="6">
    <source>
        <dbReference type="ARBA" id="ARBA00022553"/>
    </source>
</evidence>
<dbReference type="SUPFAM" id="SSF103190">
    <property type="entry name" value="Sensory domain-like"/>
    <property type="match status" value="1"/>
</dbReference>
<dbReference type="SMART" id="SM00387">
    <property type="entry name" value="HATPase_c"/>
    <property type="match status" value="1"/>
</dbReference>
<dbReference type="SUPFAM" id="SSF47384">
    <property type="entry name" value="Homodimeric domain of signal transducing histidine kinase"/>
    <property type="match status" value="1"/>
</dbReference>
<comment type="caution">
    <text evidence="19">The sequence shown here is derived from an EMBL/GenBank/DDBJ whole genome shotgun (WGS) entry which is preliminary data.</text>
</comment>
<keyword evidence="8 17" id="KW-0812">Transmembrane</keyword>
<dbReference type="AlphaFoldDB" id="A0A495BJU9"/>
<dbReference type="Gene3D" id="3.30.450.20">
    <property type="entry name" value="PAS domain"/>
    <property type="match status" value="2"/>
</dbReference>
<dbReference type="InterPro" id="IPR003594">
    <property type="entry name" value="HATPase_dom"/>
</dbReference>
<keyword evidence="6" id="KW-0597">Phosphoprotein</keyword>
<keyword evidence="9" id="KW-0547">Nucleotide-binding</keyword>
<dbReference type="InterPro" id="IPR017055">
    <property type="entry name" value="Sig_transdc_His_kinase_DctB"/>
</dbReference>
<keyword evidence="14 17" id="KW-0472">Membrane</keyword>
<evidence type="ECO:0000256" key="13">
    <source>
        <dbReference type="ARBA" id="ARBA00023012"/>
    </source>
</evidence>
<keyword evidence="4" id="KW-1003">Cell membrane</keyword>
<organism evidence="19 20">
    <name type="scientific">Vogesella indigofera</name>
    <name type="common">Pseudomonas indigofera</name>
    <dbReference type="NCBI Taxonomy" id="45465"/>
    <lineage>
        <taxon>Bacteria</taxon>
        <taxon>Pseudomonadati</taxon>
        <taxon>Pseudomonadota</taxon>
        <taxon>Betaproteobacteria</taxon>
        <taxon>Neisseriales</taxon>
        <taxon>Chromobacteriaceae</taxon>
        <taxon>Vogesella</taxon>
    </lineage>
</organism>
<dbReference type="InterPro" id="IPR029151">
    <property type="entry name" value="Sensor-like_sf"/>
</dbReference>
<evidence type="ECO:0000256" key="11">
    <source>
        <dbReference type="ARBA" id="ARBA00022840"/>
    </source>
</evidence>
<dbReference type="PIRSF" id="PIRSF036431">
    <property type="entry name" value="STHK_DctB"/>
    <property type="match status" value="1"/>
</dbReference>
<keyword evidence="5" id="KW-0997">Cell inner membrane</keyword>
<dbReference type="FunFam" id="1.10.287.130:FF:000049">
    <property type="entry name" value="C4-dicarboxylate transport sensor protein DctB"/>
    <property type="match status" value="1"/>
</dbReference>
<keyword evidence="10 19" id="KW-0418">Kinase</keyword>
<dbReference type="PROSITE" id="PS50109">
    <property type="entry name" value="HIS_KIN"/>
    <property type="match status" value="1"/>
</dbReference>
<proteinExistence type="predicted"/>
<dbReference type="PANTHER" id="PTHR43065:SF46">
    <property type="entry name" value="C4-DICARBOXYLATE TRANSPORT SENSOR PROTEIN DCTB"/>
    <property type="match status" value="1"/>
</dbReference>
<keyword evidence="13" id="KW-0902">Two-component regulatory system</keyword>
<reference evidence="19 20" key="1">
    <citation type="submission" date="2018-10" db="EMBL/GenBank/DDBJ databases">
        <title>Genomic Encyclopedia of Type Strains, Phase IV (KMG-IV): sequencing the most valuable type-strain genomes for metagenomic binning, comparative biology and taxonomic classification.</title>
        <authorList>
            <person name="Goeker M."/>
        </authorList>
    </citation>
    <scope>NUCLEOTIDE SEQUENCE [LARGE SCALE GENOMIC DNA]</scope>
    <source>
        <strain evidence="19 20">DSM 3303</strain>
    </source>
</reference>
<accession>A0A495BJU9</accession>
<evidence type="ECO:0000256" key="2">
    <source>
        <dbReference type="ARBA" id="ARBA00004429"/>
    </source>
</evidence>
<dbReference type="CDD" id="cd12914">
    <property type="entry name" value="PDC1_DGC_like"/>
    <property type="match status" value="1"/>
</dbReference>
<dbReference type="Gene3D" id="1.10.287.130">
    <property type="match status" value="1"/>
</dbReference>
<dbReference type="Gene3D" id="3.30.565.10">
    <property type="entry name" value="Histidine kinase-like ATPase, C-terminal domain"/>
    <property type="match status" value="1"/>
</dbReference>
<evidence type="ECO:0000256" key="9">
    <source>
        <dbReference type="ARBA" id="ARBA00022741"/>
    </source>
</evidence>
<keyword evidence="12 17" id="KW-1133">Transmembrane helix</keyword>
<evidence type="ECO:0000313" key="19">
    <source>
        <dbReference type="EMBL" id="RKQ60862.1"/>
    </source>
</evidence>
<evidence type="ECO:0000256" key="1">
    <source>
        <dbReference type="ARBA" id="ARBA00000085"/>
    </source>
</evidence>
<dbReference type="InterPro" id="IPR036097">
    <property type="entry name" value="HisK_dim/P_sf"/>
</dbReference>
<dbReference type="GO" id="GO:0000155">
    <property type="term" value="F:phosphorelay sensor kinase activity"/>
    <property type="evidence" value="ECO:0007669"/>
    <property type="project" value="InterPro"/>
</dbReference>
<name>A0A495BJU9_VOGIN</name>
<dbReference type="PRINTS" id="PR00344">
    <property type="entry name" value="BCTRLSENSOR"/>
</dbReference>
<evidence type="ECO:0000256" key="17">
    <source>
        <dbReference type="SAM" id="Phobius"/>
    </source>
</evidence>
<dbReference type="InterPro" id="IPR003661">
    <property type="entry name" value="HisK_dim/P_dom"/>
</dbReference>
<keyword evidence="7" id="KW-0808">Transferase</keyword>
<dbReference type="Pfam" id="PF02743">
    <property type="entry name" value="dCache_1"/>
    <property type="match status" value="1"/>
</dbReference>
<dbReference type="Pfam" id="PF02518">
    <property type="entry name" value="HATPase_c"/>
    <property type="match status" value="1"/>
</dbReference>
<dbReference type="InterPro" id="IPR005467">
    <property type="entry name" value="His_kinase_dom"/>
</dbReference>
<evidence type="ECO:0000256" key="8">
    <source>
        <dbReference type="ARBA" id="ARBA00022692"/>
    </source>
</evidence>
<evidence type="ECO:0000256" key="14">
    <source>
        <dbReference type="ARBA" id="ARBA00023136"/>
    </source>
</evidence>
<feature type="coiled-coil region" evidence="16">
    <location>
        <begin position="334"/>
        <end position="389"/>
    </location>
</feature>
<dbReference type="EC" id="2.7.13.3" evidence="3"/>
<dbReference type="PANTHER" id="PTHR43065">
    <property type="entry name" value="SENSOR HISTIDINE KINASE"/>
    <property type="match status" value="1"/>
</dbReference>
<evidence type="ECO:0000313" key="20">
    <source>
        <dbReference type="Proteomes" id="UP000279384"/>
    </source>
</evidence>
<sequence>MSVRIRKPLFLSCLLLGLVLLCSTLTYQFSVQHGIDALREQGNRQLELHTRGVESEIERFVWLPGLLQLNPVTLQLLQSPDASHQLEVNRYLAAMNERSGTLAIYVLDSGGRVLAASNWRRSDSYVGEDLSFRPYYTDAMAGRPGRFYGIGSTIGEAGYYLSSPLRVNGRIAGVAVVKVRLGQLEAGWRKAGADVFIADENGVIILASKPRWRLNVIHPLSQERRNQLAQSLQYHWASLPLLQLKSRRTLSPGLDRWELSDPDVAAPEGRLFLAQSRTLNDTRWQLTLLSPLAAVKAAAWTHAMLAATIVAVLTLLLIAWNERRKVIATRLSAREALQAANSELERRIEERTADLSASNERLLAEIRERELAEQTLRKAQNELIQAGKLAVIGQMSTSIAHELNQPLAALRTLSGNTVKFLARGAYDTAAANLKTIGELVERMGKITGSLRSFARRSEHADGQARLETAVDAALFLLQPRLSRHPVTVQREFDDVLLAIDQTRLEQILVNLIGNALDALQGVPTACVRLSGQRDGGRYQLTVADNGGGLPEQVRQHLFEPFFTTKPQGSGLGLGLTLSASLAAAANGTLQAQPLPQGAAFVLQLPLCPEQELHHV</sequence>
<dbReference type="SMART" id="SM00388">
    <property type="entry name" value="HisKA"/>
    <property type="match status" value="1"/>
</dbReference>
<evidence type="ECO:0000256" key="10">
    <source>
        <dbReference type="ARBA" id="ARBA00022777"/>
    </source>
</evidence>
<keyword evidence="11" id="KW-0067">ATP-binding</keyword>
<evidence type="ECO:0000259" key="18">
    <source>
        <dbReference type="PROSITE" id="PS50109"/>
    </source>
</evidence>
<dbReference type="GO" id="GO:0005524">
    <property type="term" value="F:ATP binding"/>
    <property type="evidence" value="ECO:0007669"/>
    <property type="project" value="UniProtKB-KW"/>
</dbReference>
<dbReference type="Proteomes" id="UP000279384">
    <property type="component" value="Unassembled WGS sequence"/>
</dbReference>
<dbReference type="InterPro" id="IPR004358">
    <property type="entry name" value="Sig_transdc_His_kin-like_C"/>
</dbReference>
<dbReference type="InterPro" id="IPR033479">
    <property type="entry name" value="dCache_1"/>
</dbReference>
<dbReference type="Gene3D" id="6.10.250.3020">
    <property type="match status" value="1"/>
</dbReference>
<gene>
    <name evidence="19" type="ORF">C8E02_0619</name>
</gene>
<dbReference type="SUPFAM" id="SSF55874">
    <property type="entry name" value="ATPase domain of HSP90 chaperone/DNA topoisomerase II/histidine kinase"/>
    <property type="match status" value="1"/>
</dbReference>
<dbReference type="CDD" id="cd00082">
    <property type="entry name" value="HisKA"/>
    <property type="match status" value="1"/>
</dbReference>
<dbReference type="GO" id="GO:0005886">
    <property type="term" value="C:plasma membrane"/>
    <property type="evidence" value="ECO:0007669"/>
    <property type="project" value="UniProtKB-SubCell"/>
</dbReference>
<evidence type="ECO:0000256" key="12">
    <source>
        <dbReference type="ARBA" id="ARBA00022989"/>
    </source>
</evidence>
<dbReference type="EMBL" id="RBID01000011">
    <property type="protein sequence ID" value="RKQ60862.1"/>
    <property type="molecule type" value="Genomic_DNA"/>
</dbReference>
<feature type="transmembrane region" description="Helical" evidence="17">
    <location>
        <begin position="299"/>
        <end position="320"/>
    </location>
</feature>
<dbReference type="RefSeq" id="WP_211329145.1">
    <property type="nucleotide sequence ID" value="NZ_RBID01000011.1"/>
</dbReference>
<evidence type="ECO:0000256" key="3">
    <source>
        <dbReference type="ARBA" id="ARBA00012438"/>
    </source>
</evidence>
<comment type="subcellular location">
    <subcellularLocation>
        <location evidence="2">Cell inner membrane</location>
        <topology evidence="2">Multi-pass membrane protein</topology>
    </subcellularLocation>
</comment>
<protein>
    <recommendedName>
        <fullName evidence="15">C4-dicarboxylate transport sensor protein DctB</fullName>
        <ecNumber evidence="3">2.7.13.3</ecNumber>
    </recommendedName>
</protein>
<evidence type="ECO:0000256" key="7">
    <source>
        <dbReference type="ARBA" id="ARBA00022679"/>
    </source>
</evidence>
<comment type="catalytic activity">
    <reaction evidence="1">
        <text>ATP + protein L-histidine = ADP + protein N-phospho-L-histidine.</text>
        <dbReference type="EC" id="2.7.13.3"/>
    </reaction>
</comment>
<evidence type="ECO:0000256" key="15">
    <source>
        <dbReference type="ARBA" id="ARBA00073143"/>
    </source>
</evidence>
<evidence type="ECO:0000256" key="16">
    <source>
        <dbReference type="SAM" id="Coils"/>
    </source>
</evidence>
<evidence type="ECO:0000256" key="5">
    <source>
        <dbReference type="ARBA" id="ARBA00022519"/>
    </source>
</evidence>
<feature type="domain" description="Histidine kinase" evidence="18">
    <location>
        <begin position="398"/>
        <end position="608"/>
    </location>
</feature>
<keyword evidence="16" id="KW-0175">Coiled coil</keyword>
<dbReference type="InterPro" id="IPR036890">
    <property type="entry name" value="HATPase_C_sf"/>
</dbReference>
<evidence type="ECO:0000256" key="4">
    <source>
        <dbReference type="ARBA" id="ARBA00022475"/>
    </source>
</evidence>